<dbReference type="Proteomes" id="UP001367676">
    <property type="component" value="Unassembled WGS sequence"/>
</dbReference>
<evidence type="ECO:0000313" key="2">
    <source>
        <dbReference type="Proteomes" id="UP001367676"/>
    </source>
</evidence>
<comment type="caution">
    <text evidence="1">The sequence shown here is derived from an EMBL/GenBank/DDBJ whole genome shotgun (WGS) entry which is preliminary data.</text>
</comment>
<accession>A0AAN9TMZ0</accession>
<dbReference type="EMBL" id="JBBCAQ010000010">
    <property type="protein sequence ID" value="KAK7602100.1"/>
    <property type="molecule type" value="Genomic_DNA"/>
</dbReference>
<protein>
    <submittedName>
        <fullName evidence="1">Uncharacterized protein</fullName>
    </submittedName>
</protein>
<sequence>MPPLREVQSLYFLCLDRVFESLFDEIVLGIVPSRLEKIRHHLIANLHGGIREHILKLAVLRDRNRIEVLLQLINILIDPNITYLCCYSGRTFRILPKHYSTLITYLKMRNAVGLKFLHIVIKEQTVMEFILQFKDLRLLGDLFIWGIPDKMVRNIKNKLRSKNLDITLLWNQNCESVVTMNSLRGMVQQIFIYCVNLKEFYAEDCQIFNFSHLREYFRRKSIFQAKNNFLRENLKILELKSPHLLLKKNDLSFIANTFPRLERLEINLTADYIDRNVSANFDTLLGLLDDKLSRVKVLRVEFPNDFMGLEFMDIQVLDLDVFVKYRFPNLKYLRINESDFYLSRKYKNNEVMLRALDLTSYKTEDKRDDTNVFVNKFICNLMPSVSKECSKMEGIEINCRGASFQMEAFTMFFQSCLNFPNLRYVSLICDFPLLLELF</sequence>
<reference evidence="1 2" key="1">
    <citation type="submission" date="2024-03" db="EMBL/GenBank/DDBJ databases">
        <title>Adaptation during the transition from Ophiocordyceps entomopathogen to insect associate is accompanied by gene loss and intensified selection.</title>
        <authorList>
            <person name="Ward C.M."/>
            <person name="Onetto C.A."/>
            <person name="Borneman A.R."/>
        </authorList>
    </citation>
    <scope>NUCLEOTIDE SEQUENCE [LARGE SCALE GENOMIC DNA]</scope>
    <source>
        <strain evidence="1">AWRI1</strain>
        <tissue evidence="1">Single Adult Female</tissue>
    </source>
</reference>
<name>A0AAN9TMZ0_9HEMI</name>
<dbReference type="AlphaFoldDB" id="A0AAN9TMZ0"/>
<keyword evidence="2" id="KW-1185">Reference proteome</keyword>
<gene>
    <name evidence="1" type="ORF">V9T40_009541</name>
</gene>
<evidence type="ECO:0000313" key="1">
    <source>
        <dbReference type="EMBL" id="KAK7602100.1"/>
    </source>
</evidence>
<proteinExistence type="predicted"/>
<organism evidence="1 2">
    <name type="scientific">Parthenolecanium corni</name>
    <dbReference type="NCBI Taxonomy" id="536013"/>
    <lineage>
        <taxon>Eukaryota</taxon>
        <taxon>Metazoa</taxon>
        <taxon>Ecdysozoa</taxon>
        <taxon>Arthropoda</taxon>
        <taxon>Hexapoda</taxon>
        <taxon>Insecta</taxon>
        <taxon>Pterygota</taxon>
        <taxon>Neoptera</taxon>
        <taxon>Paraneoptera</taxon>
        <taxon>Hemiptera</taxon>
        <taxon>Sternorrhyncha</taxon>
        <taxon>Coccoidea</taxon>
        <taxon>Coccidae</taxon>
        <taxon>Parthenolecanium</taxon>
    </lineage>
</organism>